<organism evidence="6 7">
    <name type="scientific">Gordonia rhizosphera NBRC 16068</name>
    <dbReference type="NCBI Taxonomy" id="1108045"/>
    <lineage>
        <taxon>Bacteria</taxon>
        <taxon>Bacillati</taxon>
        <taxon>Actinomycetota</taxon>
        <taxon>Actinomycetes</taxon>
        <taxon>Mycobacteriales</taxon>
        <taxon>Gordoniaceae</taxon>
        <taxon>Gordonia</taxon>
    </lineage>
</organism>
<evidence type="ECO:0000313" key="6">
    <source>
        <dbReference type="EMBL" id="GAB91158.1"/>
    </source>
</evidence>
<dbReference type="InterPro" id="IPR016161">
    <property type="entry name" value="Ald_DH/histidinol_DH"/>
</dbReference>
<dbReference type="InterPro" id="IPR050740">
    <property type="entry name" value="Aldehyde_DH_Superfamily"/>
</dbReference>
<dbReference type="PANTHER" id="PTHR43353:SF5">
    <property type="entry name" value="SUCCINATE-SEMIALDEHYDE DEHYDROGENASE, MITOCHONDRIAL"/>
    <property type="match status" value="1"/>
</dbReference>
<evidence type="ECO:0000256" key="1">
    <source>
        <dbReference type="ARBA" id="ARBA00009986"/>
    </source>
</evidence>
<dbReference type="Proteomes" id="UP000008363">
    <property type="component" value="Unassembled WGS sequence"/>
</dbReference>
<keyword evidence="2 4" id="KW-0560">Oxidoreductase</keyword>
<dbReference type="InterPro" id="IPR015590">
    <property type="entry name" value="Aldehyde_DH_dom"/>
</dbReference>
<dbReference type="Gene3D" id="3.40.309.10">
    <property type="entry name" value="Aldehyde Dehydrogenase, Chain A, domain 2"/>
    <property type="match status" value="1"/>
</dbReference>
<dbReference type="GO" id="GO:0004777">
    <property type="term" value="F:succinate-semialdehyde dehydrogenase (NAD+) activity"/>
    <property type="evidence" value="ECO:0007669"/>
    <property type="project" value="TreeGrafter"/>
</dbReference>
<dbReference type="CDD" id="cd07103">
    <property type="entry name" value="ALDH_F5_SSADH_GabD"/>
    <property type="match status" value="1"/>
</dbReference>
<dbReference type="InterPro" id="IPR016162">
    <property type="entry name" value="Ald_DH_N"/>
</dbReference>
<keyword evidence="7" id="KW-1185">Reference proteome</keyword>
<dbReference type="AlphaFoldDB" id="K6V4Q9"/>
<dbReference type="FunFam" id="3.40.309.10:FF:000004">
    <property type="entry name" value="Succinate-semialdehyde dehydrogenase I"/>
    <property type="match status" value="1"/>
</dbReference>
<dbReference type="PROSITE" id="PS00687">
    <property type="entry name" value="ALDEHYDE_DEHYDR_GLU"/>
    <property type="match status" value="1"/>
</dbReference>
<comment type="caution">
    <text evidence="6">The sequence shown here is derived from an EMBL/GenBank/DDBJ whole genome shotgun (WGS) entry which is preliminary data.</text>
</comment>
<gene>
    <name evidence="6" type="primary">gabD</name>
    <name evidence="6" type="ORF">GORHZ_125_00410</name>
</gene>
<dbReference type="EMBL" id="BAHC01000125">
    <property type="protein sequence ID" value="GAB91158.1"/>
    <property type="molecule type" value="Genomic_DNA"/>
</dbReference>
<evidence type="ECO:0000256" key="4">
    <source>
        <dbReference type="RuleBase" id="RU003345"/>
    </source>
</evidence>
<dbReference type="Gene3D" id="3.40.605.10">
    <property type="entry name" value="Aldehyde Dehydrogenase, Chain A, domain 1"/>
    <property type="match status" value="1"/>
</dbReference>
<evidence type="ECO:0000313" key="7">
    <source>
        <dbReference type="Proteomes" id="UP000008363"/>
    </source>
</evidence>
<feature type="domain" description="Aldehyde dehydrogenase" evidence="5">
    <location>
        <begin position="27"/>
        <end position="497"/>
    </location>
</feature>
<protein>
    <submittedName>
        <fullName evidence="6">Succinate-semialdehyde dehydrogenase</fullName>
    </submittedName>
</protein>
<evidence type="ECO:0000256" key="3">
    <source>
        <dbReference type="PROSITE-ProRule" id="PRU10007"/>
    </source>
</evidence>
<proteinExistence type="inferred from homology"/>
<dbReference type="PANTHER" id="PTHR43353">
    <property type="entry name" value="SUCCINATE-SEMIALDEHYDE DEHYDROGENASE, MITOCHONDRIAL"/>
    <property type="match status" value="1"/>
</dbReference>
<dbReference type="eggNOG" id="COG1012">
    <property type="taxonomic scope" value="Bacteria"/>
</dbReference>
<dbReference type="InterPro" id="IPR016163">
    <property type="entry name" value="Ald_DH_C"/>
</dbReference>
<dbReference type="Pfam" id="PF00171">
    <property type="entry name" value="Aldedh"/>
    <property type="match status" value="1"/>
</dbReference>
<feature type="active site" evidence="3">
    <location>
        <position position="264"/>
    </location>
</feature>
<evidence type="ECO:0000256" key="2">
    <source>
        <dbReference type="ARBA" id="ARBA00023002"/>
    </source>
</evidence>
<name>K6V4Q9_9ACTN</name>
<dbReference type="InterPro" id="IPR029510">
    <property type="entry name" value="Ald_DH_CS_GLU"/>
</dbReference>
<reference evidence="6 7" key="1">
    <citation type="submission" date="2012-08" db="EMBL/GenBank/DDBJ databases">
        <title>Whole genome shotgun sequence of Gordonia rhizosphera NBRC 16068.</title>
        <authorList>
            <person name="Takarada H."/>
            <person name="Isaki S."/>
            <person name="Hosoyama A."/>
            <person name="Tsuchikane K."/>
            <person name="Katsumata H."/>
            <person name="Baba S."/>
            <person name="Ohji S."/>
            <person name="Yamazaki S."/>
            <person name="Fujita N."/>
        </authorList>
    </citation>
    <scope>NUCLEOTIDE SEQUENCE [LARGE SCALE GENOMIC DNA]</scope>
    <source>
        <strain evidence="6 7">NBRC 16068</strain>
    </source>
</reference>
<dbReference type="STRING" id="1108045.GORHZ_125_00410"/>
<dbReference type="GO" id="GO:0009450">
    <property type="term" value="P:gamma-aminobutyric acid catabolic process"/>
    <property type="evidence" value="ECO:0007669"/>
    <property type="project" value="TreeGrafter"/>
</dbReference>
<comment type="similarity">
    <text evidence="1 4">Belongs to the aldehyde dehydrogenase family.</text>
</comment>
<dbReference type="SUPFAM" id="SSF53720">
    <property type="entry name" value="ALDH-like"/>
    <property type="match status" value="1"/>
</dbReference>
<accession>K6V4Q9</accession>
<dbReference type="OrthoDB" id="6882680at2"/>
<sequence>MTATISPTSANQAISRLHTDLFIGGRWTPAASGARFTVENPATGAPLAEVADADADDARRALQTAADHQTDWAATSPRFRSEILYRAYQLIMDRADEIAAVMTAEMGKPLADARGEVAYGAEFFRWFAEEAVRIGGDHTVTGDGNNRIVVSKQPVGPCILITPWNFPLAMGTRKIGPAIAAGCTMVFKPAELTPLTALLLTEILTEAGLPDGVLNVVTTTDPAAVVGEWMGSGQARKVSFTGSTEVGKILLGQAAETVMRTSMELGGNAPFIVCADADVDRAVDGVMVAKMRNMGQACTAANRIFVHRAVIDEFTEKLTGRMRALVVGDGADDATQVGPLVEAKAVDKVATLVVDALDRGAGATCGGTRPDGPGHFYPPTVLTDVDPDADLMHTEIFGPVAAIIPFGSTDDGSEDDGSIDEVIALANNTPWGLVGYAYTRDIDTADLLSTRLEVGMVGINTGLVSNPAAPFGGVKQSGLGREGGRLGIEEFLDVKYVSRPIPKR</sequence>
<evidence type="ECO:0000259" key="5">
    <source>
        <dbReference type="Pfam" id="PF00171"/>
    </source>
</evidence>
<dbReference type="FunFam" id="3.40.605.10:FF:000005">
    <property type="entry name" value="Succinate-semialdehyde dehydrogenase I"/>
    <property type="match status" value="1"/>
</dbReference>
<dbReference type="RefSeq" id="WP_006334446.1">
    <property type="nucleotide sequence ID" value="NZ_BAHC01000125.1"/>
</dbReference>